<dbReference type="EMBL" id="FOSW01000001">
    <property type="protein sequence ID" value="SFK37281.1"/>
    <property type="molecule type" value="Genomic_DNA"/>
</dbReference>
<organism evidence="1 2">
    <name type="scientific">Geodermatophilus ruber</name>
    <dbReference type="NCBI Taxonomy" id="504800"/>
    <lineage>
        <taxon>Bacteria</taxon>
        <taxon>Bacillati</taxon>
        <taxon>Actinomycetota</taxon>
        <taxon>Actinomycetes</taxon>
        <taxon>Geodermatophilales</taxon>
        <taxon>Geodermatophilaceae</taxon>
        <taxon>Geodermatophilus</taxon>
    </lineage>
</organism>
<dbReference type="OrthoDB" id="4626621at2"/>
<dbReference type="AlphaFoldDB" id="A0A1I3Z114"/>
<reference evidence="2" key="1">
    <citation type="submission" date="2016-10" db="EMBL/GenBank/DDBJ databases">
        <authorList>
            <person name="Varghese N."/>
            <person name="Submissions S."/>
        </authorList>
    </citation>
    <scope>NUCLEOTIDE SEQUENCE [LARGE SCALE GENOMIC DNA]</scope>
    <source>
        <strain evidence="2">DSM 45317</strain>
    </source>
</reference>
<keyword evidence="2" id="KW-1185">Reference proteome</keyword>
<name>A0A1I3Z114_9ACTN</name>
<gene>
    <name evidence="1" type="ORF">SAMN04488085_101275</name>
</gene>
<evidence type="ECO:0000313" key="2">
    <source>
        <dbReference type="Proteomes" id="UP000199152"/>
    </source>
</evidence>
<evidence type="ECO:0000313" key="1">
    <source>
        <dbReference type="EMBL" id="SFK37281.1"/>
    </source>
</evidence>
<dbReference type="InParanoid" id="A0A1I3Z114"/>
<protein>
    <submittedName>
        <fullName evidence="1">Uncharacterized protein</fullName>
    </submittedName>
</protein>
<dbReference type="Proteomes" id="UP000199152">
    <property type="component" value="Unassembled WGS sequence"/>
</dbReference>
<dbReference type="STRING" id="504800.SAMN04488085_101275"/>
<sequence length="214" mass="23607">MSDLPTAPDRLVISLAADDKEWLSLRHGTTGWAAYRSERPSSEKALFFVRFGLDREEPSEALIVVREVLISFSGGAVASSRVLRELPLARMEQAVNQPAWRDKVLQRLPNWNAVQIPFPEDPGPSGIGWWLAHPHPYASPKITVDVPAGRSRPDEFYEAVARGFGYLASVSKRPAQEMAEANGVPVTTVHGWVKEARRRGFLPAGERSRKGGAA</sequence>
<dbReference type="RefSeq" id="WP_091320232.1">
    <property type="nucleotide sequence ID" value="NZ_FOSW01000001.1"/>
</dbReference>
<accession>A0A1I3Z114</accession>
<proteinExistence type="predicted"/>